<reference evidence="18 19" key="1">
    <citation type="submission" date="2019-05" db="EMBL/GenBank/DDBJ databases">
        <title>Pseudorhodobacter turbinis sp. nov., isolated from the gut of the Korean turban shell.</title>
        <authorList>
            <person name="Jeong Y.-S."/>
            <person name="Kang W.-R."/>
            <person name="Bae J.-W."/>
        </authorList>
    </citation>
    <scope>NUCLEOTIDE SEQUENCE [LARGE SCALE GENOMIC DNA]</scope>
    <source>
        <strain evidence="18 19">S12M18</strain>
        <plasmid evidence="18 19">unnamed1</plasmid>
    </source>
</reference>
<feature type="domain" description="Response regulatory" evidence="16">
    <location>
        <begin position="251"/>
        <end position="365"/>
    </location>
</feature>
<evidence type="ECO:0000256" key="10">
    <source>
        <dbReference type="ARBA" id="ARBA00022989"/>
    </source>
</evidence>
<dbReference type="GO" id="GO:0005886">
    <property type="term" value="C:plasma membrane"/>
    <property type="evidence" value="ECO:0007669"/>
    <property type="project" value="UniProtKB-SubCell"/>
</dbReference>
<dbReference type="InterPro" id="IPR036890">
    <property type="entry name" value="HATPase_C_sf"/>
</dbReference>
<evidence type="ECO:0000259" key="17">
    <source>
        <dbReference type="PROSITE" id="PS50894"/>
    </source>
</evidence>
<evidence type="ECO:0000256" key="9">
    <source>
        <dbReference type="ARBA" id="ARBA00022840"/>
    </source>
</evidence>
<dbReference type="EMBL" id="CP039965">
    <property type="protein sequence ID" value="QCO57928.1"/>
    <property type="molecule type" value="Genomic_DNA"/>
</dbReference>
<comment type="catalytic activity">
    <reaction evidence="1">
        <text>ATP + protein L-histidine = ADP + protein N-phospho-L-histidine.</text>
        <dbReference type="EC" id="2.7.13.3"/>
    </reaction>
</comment>
<comment type="subcellular location">
    <subcellularLocation>
        <location evidence="2">Cell inner membrane</location>
        <topology evidence="2">Multi-pass membrane protein</topology>
    </subcellularLocation>
</comment>
<dbReference type="PROSITE" id="PS50894">
    <property type="entry name" value="HPT"/>
    <property type="match status" value="1"/>
</dbReference>
<dbReference type="PANTHER" id="PTHR43047">
    <property type="entry name" value="TWO-COMPONENT HISTIDINE PROTEIN KINASE"/>
    <property type="match status" value="1"/>
</dbReference>
<keyword evidence="14" id="KW-0597">Phosphoprotein</keyword>
<dbReference type="SUPFAM" id="SSF47226">
    <property type="entry name" value="Histidine-containing phosphotransfer domain, HPT domain"/>
    <property type="match status" value="1"/>
</dbReference>
<dbReference type="SUPFAM" id="SSF55874">
    <property type="entry name" value="ATPase domain of HSP90 chaperone/DNA topoisomerase II/histidine kinase"/>
    <property type="match status" value="1"/>
</dbReference>
<evidence type="ECO:0000256" key="1">
    <source>
        <dbReference type="ARBA" id="ARBA00000085"/>
    </source>
</evidence>
<keyword evidence="9" id="KW-0547">Nucleotide-binding</keyword>
<dbReference type="SUPFAM" id="SSF52172">
    <property type="entry name" value="CheY-like"/>
    <property type="match status" value="1"/>
</dbReference>
<dbReference type="Gene3D" id="3.30.565.10">
    <property type="entry name" value="Histidine kinase-like ATPase, C-terminal domain"/>
    <property type="match status" value="1"/>
</dbReference>
<keyword evidence="10" id="KW-1133">Transmembrane helix</keyword>
<keyword evidence="18" id="KW-0614">Plasmid</keyword>
<accession>A0A4P8ELI2</accession>
<evidence type="ECO:0000256" key="6">
    <source>
        <dbReference type="ARBA" id="ARBA00022679"/>
    </source>
</evidence>
<dbReference type="Pfam" id="PF00072">
    <property type="entry name" value="Response_reg"/>
    <property type="match status" value="1"/>
</dbReference>
<evidence type="ECO:0000256" key="14">
    <source>
        <dbReference type="PROSITE-ProRule" id="PRU00169"/>
    </source>
</evidence>
<keyword evidence="9" id="KW-0067">ATP-binding</keyword>
<feature type="domain" description="Histidine kinase" evidence="15">
    <location>
        <begin position="18"/>
        <end position="232"/>
    </location>
</feature>
<geneLocation type="plasmid" evidence="18 19">
    <name>unnamed1</name>
</geneLocation>
<dbReference type="InterPro" id="IPR036641">
    <property type="entry name" value="HPT_dom_sf"/>
</dbReference>
<dbReference type="InterPro" id="IPR011006">
    <property type="entry name" value="CheY-like_superfamily"/>
</dbReference>
<dbReference type="InterPro" id="IPR001789">
    <property type="entry name" value="Sig_transdc_resp-reg_receiver"/>
</dbReference>
<dbReference type="InterPro" id="IPR005467">
    <property type="entry name" value="His_kinase_dom"/>
</dbReference>
<dbReference type="GO" id="GO:0004673">
    <property type="term" value="F:protein histidine kinase activity"/>
    <property type="evidence" value="ECO:0007669"/>
    <property type="project" value="UniProtKB-EC"/>
</dbReference>
<keyword evidence="4" id="KW-1003">Cell membrane</keyword>
<evidence type="ECO:0000313" key="19">
    <source>
        <dbReference type="Proteomes" id="UP000298631"/>
    </source>
</evidence>
<feature type="domain" description="HPt" evidence="17">
    <location>
        <begin position="383"/>
        <end position="483"/>
    </location>
</feature>
<evidence type="ECO:0000256" key="13">
    <source>
        <dbReference type="PROSITE-ProRule" id="PRU00110"/>
    </source>
</evidence>
<dbReference type="AlphaFoldDB" id="A0A4P8ELI2"/>
<proteinExistence type="predicted"/>
<dbReference type="Gene3D" id="1.20.120.160">
    <property type="entry name" value="HPT domain"/>
    <property type="match status" value="1"/>
</dbReference>
<name>A0A4P8ELI2_9RHOB</name>
<dbReference type="OrthoDB" id="7873557at2"/>
<dbReference type="PROSITE" id="PS50110">
    <property type="entry name" value="RESPONSE_REGULATORY"/>
    <property type="match status" value="1"/>
</dbReference>
<evidence type="ECO:0000256" key="5">
    <source>
        <dbReference type="ARBA" id="ARBA00022519"/>
    </source>
</evidence>
<dbReference type="CDD" id="cd00156">
    <property type="entry name" value="REC"/>
    <property type="match status" value="1"/>
</dbReference>
<dbReference type="CDD" id="cd00075">
    <property type="entry name" value="HATPase"/>
    <property type="match status" value="1"/>
</dbReference>
<evidence type="ECO:0000256" key="12">
    <source>
        <dbReference type="ARBA" id="ARBA00023136"/>
    </source>
</evidence>
<keyword evidence="7" id="KW-0812">Transmembrane</keyword>
<dbReference type="PROSITE" id="PS50109">
    <property type="entry name" value="HIS_KIN"/>
    <property type="match status" value="1"/>
</dbReference>
<keyword evidence="8" id="KW-0418">Kinase</keyword>
<dbReference type="SMART" id="SM00387">
    <property type="entry name" value="HATPase_c"/>
    <property type="match status" value="1"/>
</dbReference>
<sequence length="484" mass="51624">MINRPGPDGDPMTEEMALLGHDIQSAIADILAGLSLIDDQGLTLKDRQQLYRTRAASKGLARLFEDGMTTLLTQAPAQPRPKPVVLAKLIESVARRWTYDDDSRVAVVINIQPDLPGTVICDRAAVERILSNLISNAVTHSGGQPVTVEISHPSPTQLLFTVRDHGPGFPETLTQSRPTNSESALPLWQSAAGHGLGLRIVQSLAQRIRARIALRNPACGGGLAEFHLPVTVLADQPIGTAARPTPLEGERVLIAEDSTSQAMFLEQILAQCGALVTVAQDGQAAMAMLNTDTFDLVLLDQELPGKSGLQICAELVKRPHRPRIAILTAHRSDAFSTRAKTAGADLVLAKPITSADDLIAAMRMGAMAPVQSGAFLHLLDIAGPVAAAELVAQFHADLADVQDKLAKALPAFDWKALRAASHTLIALAGTAGASDLEAKARDFNHAANASDRAQIEIQKTDIIQGVTDLLSFIDFIQQQHRASS</sequence>
<dbReference type="SMART" id="SM00448">
    <property type="entry name" value="REC"/>
    <property type="match status" value="1"/>
</dbReference>
<gene>
    <name evidence="18" type="ORF">EOK75_19960</name>
</gene>
<feature type="modified residue" description="Phosphohistidine" evidence="13">
    <location>
        <position position="422"/>
    </location>
</feature>
<organism evidence="18 19">
    <name type="scientific">Pseudorhodobacter turbinis</name>
    <dbReference type="NCBI Taxonomy" id="2500533"/>
    <lineage>
        <taxon>Bacteria</taxon>
        <taxon>Pseudomonadati</taxon>
        <taxon>Pseudomonadota</taxon>
        <taxon>Alphaproteobacteria</taxon>
        <taxon>Rhodobacterales</taxon>
        <taxon>Paracoccaceae</taxon>
        <taxon>Pseudorhodobacter</taxon>
    </lineage>
</organism>
<evidence type="ECO:0000259" key="16">
    <source>
        <dbReference type="PROSITE" id="PS50110"/>
    </source>
</evidence>
<dbReference type="Proteomes" id="UP000298631">
    <property type="component" value="Plasmid unnamed1"/>
</dbReference>
<evidence type="ECO:0000256" key="11">
    <source>
        <dbReference type="ARBA" id="ARBA00023012"/>
    </source>
</evidence>
<feature type="modified residue" description="4-aspartylphosphate" evidence="14">
    <location>
        <position position="300"/>
    </location>
</feature>
<dbReference type="KEGG" id="pseb:EOK75_19960"/>
<dbReference type="GO" id="GO:0000160">
    <property type="term" value="P:phosphorelay signal transduction system"/>
    <property type="evidence" value="ECO:0007669"/>
    <property type="project" value="UniProtKB-KW"/>
</dbReference>
<evidence type="ECO:0000256" key="8">
    <source>
        <dbReference type="ARBA" id="ARBA00022777"/>
    </source>
</evidence>
<evidence type="ECO:0000256" key="7">
    <source>
        <dbReference type="ARBA" id="ARBA00022692"/>
    </source>
</evidence>
<dbReference type="RefSeq" id="WP_137195737.1">
    <property type="nucleotide sequence ID" value="NZ_CP039965.1"/>
</dbReference>
<keyword evidence="12" id="KW-0472">Membrane</keyword>
<keyword evidence="11" id="KW-0902">Two-component regulatory system</keyword>
<keyword evidence="6" id="KW-0808">Transferase</keyword>
<dbReference type="InterPro" id="IPR003594">
    <property type="entry name" value="HATPase_dom"/>
</dbReference>
<dbReference type="InterPro" id="IPR008207">
    <property type="entry name" value="Sig_transdc_His_kin_Hpt_dom"/>
</dbReference>
<dbReference type="EC" id="2.7.13.3" evidence="3"/>
<dbReference type="Pfam" id="PF02518">
    <property type="entry name" value="HATPase_c"/>
    <property type="match status" value="1"/>
</dbReference>
<dbReference type="Gene3D" id="3.40.50.2300">
    <property type="match status" value="1"/>
</dbReference>
<evidence type="ECO:0000259" key="15">
    <source>
        <dbReference type="PROSITE" id="PS50109"/>
    </source>
</evidence>
<evidence type="ECO:0000313" key="18">
    <source>
        <dbReference type="EMBL" id="QCO57928.1"/>
    </source>
</evidence>
<protein>
    <recommendedName>
        <fullName evidence="3">histidine kinase</fullName>
        <ecNumber evidence="3">2.7.13.3</ecNumber>
    </recommendedName>
</protein>
<evidence type="ECO:0000256" key="4">
    <source>
        <dbReference type="ARBA" id="ARBA00022475"/>
    </source>
</evidence>
<keyword evidence="5" id="KW-0997">Cell inner membrane</keyword>
<evidence type="ECO:0000256" key="3">
    <source>
        <dbReference type="ARBA" id="ARBA00012438"/>
    </source>
</evidence>
<evidence type="ECO:0000256" key="2">
    <source>
        <dbReference type="ARBA" id="ARBA00004429"/>
    </source>
</evidence>
<keyword evidence="19" id="KW-1185">Reference proteome</keyword>